<evidence type="ECO:0000256" key="3">
    <source>
        <dbReference type="ARBA" id="ARBA00023274"/>
    </source>
</evidence>
<accession>A0A5C6M642</accession>
<dbReference type="InterPro" id="IPR035980">
    <property type="entry name" value="Ribosomal_bS6_sf"/>
</dbReference>
<comment type="similarity">
    <text evidence="1 6">Belongs to the bacterial ribosomal protein bS6 family.</text>
</comment>
<dbReference type="GO" id="GO:0005840">
    <property type="term" value="C:ribosome"/>
    <property type="evidence" value="ECO:0007669"/>
    <property type="project" value="UniProtKB-KW"/>
</dbReference>
<comment type="caution">
    <text evidence="7">The sequence shown here is derived from an EMBL/GenBank/DDBJ whole genome shotgun (WGS) entry which is preliminary data.</text>
</comment>
<dbReference type="PANTHER" id="PTHR21011:SF1">
    <property type="entry name" value="SMALL RIBOSOMAL SUBUNIT PROTEIN BS6M"/>
    <property type="match status" value="1"/>
</dbReference>
<evidence type="ECO:0000256" key="5">
    <source>
        <dbReference type="ARBA" id="ARBA00035294"/>
    </source>
</evidence>
<keyword evidence="2 6" id="KW-0689">Ribosomal protein</keyword>
<dbReference type="GO" id="GO:0006412">
    <property type="term" value="P:translation"/>
    <property type="evidence" value="ECO:0007669"/>
    <property type="project" value="UniProtKB-UniRule"/>
</dbReference>
<dbReference type="Pfam" id="PF01250">
    <property type="entry name" value="Ribosomal_S6"/>
    <property type="match status" value="1"/>
</dbReference>
<dbReference type="InterPro" id="IPR000529">
    <property type="entry name" value="Ribosomal_bS6"/>
</dbReference>
<reference evidence="7 8" key="1">
    <citation type="submission" date="2019-08" db="EMBL/GenBank/DDBJ databases">
        <title>100 year-old enigma solved: identification of Planctomyces bekefii, the type genus and species of the phylum Planctomycetes.</title>
        <authorList>
            <person name="Svetlana D.N."/>
            <person name="Overmann J."/>
        </authorList>
    </citation>
    <scope>NUCLEOTIDE SEQUENCE [LARGE SCALE GENOMIC DNA]</scope>
    <source>
        <strain evidence="7">Phe10_nw2017</strain>
    </source>
</reference>
<dbReference type="CDD" id="cd00473">
    <property type="entry name" value="bS6"/>
    <property type="match status" value="1"/>
</dbReference>
<dbReference type="PANTHER" id="PTHR21011">
    <property type="entry name" value="MITOCHONDRIAL 28S RIBOSOMAL PROTEIN S6"/>
    <property type="match status" value="1"/>
</dbReference>
<dbReference type="InterPro" id="IPR014717">
    <property type="entry name" value="Transl_elong_EF1B/ribsomal_bS6"/>
</dbReference>
<sequence length="128" mass="14861">MLREYDFTIITKGDLVESEHHKVLQGYENLMTIKGGEILKRDDWGSKRLAYPIGKSFRGNYVNYDFVGAPDSVAEMERLMRIDDNVLRYLVVRMDEESDGAIDVSARKAELAKQDREAKEAEMKRRKE</sequence>
<dbReference type="Proteomes" id="UP000321083">
    <property type="component" value="Unassembled WGS sequence"/>
</dbReference>
<dbReference type="GO" id="GO:0070181">
    <property type="term" value="F:small ribosomal subunit rRNA binding"/>
    <property type="evidence" value="ECO:0007669"/>
    <property type="project" value="TreeGrafter"/>
</dbReference>
<keyword evidence="8" id="KW-1185">Reference proteome</keyword>
<keyword evidence="6" id="KW-0694">RNA-binding</keyword>
<evidence type="ECO:0000256" key="6">
    <source>
        <dbReference type="HAMAP-Rule" id="MF_00360"/>
    </source>
</evidence>
<keyword evidence="6" id="KW-0699">rRNA-binding</keyword>
<proteinExistence type="inferred from homology"/>
<evidence type="ECO:0000256" key="2">
    <source>
        <dbReference type="ARBA" id="ARBA00022980"/>
    </source>
</evidence>
<dbReference type="EMBL" id="SRHE01000230">
    <property type="protein sequence ID" value="TWW09589.1"/>
    <property type="molecule type" value="Genomic_DNA"/>
</dbReference>
<dbReference type="GO" id="GO:0003735">
    <property type="term" value="F:structural constituent of ribosome"/>
    <property type="evidence" value="ECO:0007669"/>
    <property type="project" value="InterPro"/>
</dbReference>
<evidence type="ECO:0000313" key="7">
    <source>
        <dbReference type="EMBL" id="TWW09589.1"/>
    </source>
</evidence>
<evidence type="ECO:0000313" key="8">
    <source>
        <dbReference type="Proteomes" id="UP000321083"/>
    </source>
</evidence>
<organism evidence="7 8">
    <name type="scientific">Planctomyces bekefii</name>
    <dbReference type="NCBI Taxonomy" id="1653850"/>
    <lineage>
        <taxon>Bacteria</taxon>
        <taxon>Pseudomonadati</taxon>
        <taxon>Planctomycetota</taxon>
        <taxon>Planctomycetia</taxon>
        <taxon>Planctomycetales</taxon>
        <taxon>Planctomycetaceae</taxon>
        <taxon>Planctomyces</taxon>
    </lineage>
</organism>
<protein>
    <recommendedName>
        <fullName evidence="5 6">Small ribosomal subunit protein bS6</fullName>
    </recommendedName>
</protein>
<evidence type="ECO:0000256" key="4">
    <source>
        <dbReference type="ARBA" id="ARBA00035104"/>
    </source>
</evidence>
<dbReference type="NCBIfam" id="TIGR00166">
    <property type="entry name" value="S6"/>
    <property type="match status" value="1"/>
</dbReference>
<name>A0A5C6M642_9PLAN</name>
<evidence type="ECO:0000256" key="1">
    <source>
        <dbReference type="ARBA" id="ARBA00009512"/>
    </source>
</evidence>
<dbReference type="AlphaFoldDB" id="A0A5C6M642"/>
<gene>
    <name evidence="6 7" type="primary">rpsF</name>
    <name evidence="7" type="ORF">E3A20_12830</name>
</gene>
<dbReference type="Gene3D" id="3.30.70.60">
    <property type="match status" value="1"/>
</dbReference>
<dbReference type="HAMAP" id="MF_00360">
    <property type="entry name" value="Ribosomal_bS6"/>
    <property type="match status" value="1"/>
</dbReference>
<comment type="function">
    <text evidence="4 6">Binds together with bS18 to 16S ribosomal RNA.</text>
</comment>
<keyword evidence="3 6" id="KW-0687">Ribonucleoprotein</keyword>
<reference evidence="7 8" key="2">
    <citation type="submission" date="2019-08" db="EMBL/GenBank/DDBJ databases">
        <authorList>
            <person name="Henke P."/>
        </authorList>
    </citation>
    <scope>NUCLEOTIDE SEQUENCE [LARGE SCALE GENOMIC DNA]</scope>
    <source>
        <strain evidence="7">Phe10_nw2017</strain>
    </source>
</reference>
<dbReference type="SUPFAM" id="SSF54995">
    <property type="entry name" value="Ribosomal protein S6"/>
    <property type="match status" value="1"/>
</dbReference>
<dbReference type="InterPro" id="IPR020814">
    <property type="entry name" value="Ribosomal_S6_plastid/chlpt"/>
</dbReference>
<dbReference type="GO" id="GO:0005737">
    <property type="term" value="C:cytoplasm"/>
    <property type="evidence" value="ECO:0007669"/>
    <property type="project" value="UniProtKB-ARBA"/>
</dbReference>
<dbReference type="GO" id="GO:1990904">
    <property type="term" value="C:ribonucleoprotein complex"/>
    <property type="evidence" value="ECO:0007669"/>
    <property type="project" value="UniProtKB-KW"/>
</dbReference>